<accession>A0ABW3JMC0</accession>
<organism evidence="1 2">
    <name type="scientific">Mariniflexile jejuense</name>
    <dbReference type="NCBI Taxonomy" id="1173582"/>
    <lineage>
        <taxon>Bacteria</taxon>
        <taxon>Pseudomonadati</taxon>
        <taxon>Bacteroidota</taxon>
        <taxon>Flavobacteriia</taxon>
        <taxon>Flavobacteriales</taxon>
        <taxon>Flavobacteriaceae</taxon>
        <taxon>Mariniflexile</taxon>
    </lineage>
</organism>
<comment type="caution">
    <text evidence="1">The sequence shown here is derived from an EMBL/GenBank/DDBJ whole genome shotgun (WGS) entry which is preliminary data.</text>
</comment>
<keyword evidence="2" id="KW-1185">Reference proteome</keyword>
<dbReference type="EMBL" id="JBHTJI010000003">
    <property type="protein sequence ID" value="MFD0990696.1"/>
    <property type="molecule type" value="Genomic_DNA"/>
</dbReference>
<reference evidence="2" key="1">
    <citation type="journal article" date="2019" name="Int. J. Syst. Evol. Microbiol.">
        <title>The Global Catalogue of Microorganisms (GCM) 10K type strain sequencing project: providing services to taxonomists for standard genome sequencing and annotation.</title>
        <authorList>
            <consortium name="The Broad Institute Genomics Platform"/>
            <consortium name="The Broad Institute Genome Sequencing Center for Infectious Disease"/>
            <person name="Wu L."/>
            <person name="Ma J."/>
        </authorList>
    </citation>
    <scope>NUCLEOTIDE SEQUENCE [LARGE SCALE GENOMIC DNA]</scope>
    <source>
        <strain evidence="2">CCUG 62414</strain>
    </source>
</reference>
<proteinExistence type="predicted"/>
<gene>
    <name evidence="1" type="ORF">ACFQ1R_11360</name>
</gene>
<evidence type="ECO:0000313" key="1">
    <source>
        <dbReference type="EMBL" id="MFD0990696.1"/>
    </source>
</evidence>
<evidence type="ECO:0008006" key="3">
    <source>
        <dbReference type="Google" id="ProtNLM"/>
    </source>
</evidence>
<evidence type="ECO:0000313" key="2">
    <source>
        <dbReference type="Proteomes" id="UP001597061"/>
    </source>
</evidence>
<name>A0ABW3JMC0_9FLAO</name>
<sequence>MRNRHIPTLAFLVLINFICFSQNSMNENPRVKKLKESTKFENGEISIIAKVIDSTENINIFLINRTTDTLKIFGGYNAEILFNKEIKDIDSIWKPFDALSELAYWCGTGLQTISLPKDSYTYEIYNKSVYTGELNTEIRFSFRVKDSLVIYSKPISIKANNDLLLKPSDRIEKYIYKELKENNTLNYSQKEKLILKISSIHSKERNYKKSILICEKWLKNNPNSIRLKYELAVSIFKYISQHKSELNKVQINILLSKAINELKTIPKSDNLISIKSTKYIDNYSKLLLSKSEWNQLKKEECTTENDTCYFRELSDEKIGILYKN</sequence>
<dbReference type="Proteomes" id="UP001597061">
    <property type="component" value="Unassembled WGS sequence"/>
</dbReference>
<protein>
    <recommendedName>
        <fullName evidence="3">Tetratricopeptide repeat protein</fullName>
    </recommendedName>
</protein>